<feature type="transmembrane region" description="Helical" evidence="4">
    <location>
        <begin position="81"/>
        <end position="100"/>
    </location>
</feature>
<feature type="transmembrane region" description="Helical" evidence="4">
    <location>
        <begin position="136"/>
        <end position="158"/>
    </location>
</feature>
<dbReference type="EMBL" id="CAJVCH010046772">
    <property type="protein sequence ID" value="CAG7717547.1"/>
    <property type="molecule type" value="Genomic_DNA"/>
</dbReference>
<evidence type="ECO:0000313" key="6">
    <source>
        <dbReference type="Proteomes" id="UP000708208"/>
    </source>
</evidence>
<sequence length="460" mass="50603">METHVKEISVTMKRVTSIALWFSYFSFGIANNLLSPLLVEMKNKYETTIDEISNVFIVVLLAYLSGALTCGILFNYFNRQLMVVGLSCIMATGVFSIPHVPTETLFFVIAGVIGFTAGGFDTSQTVWMLEMWRGEAGVYIQAQFFFYALGSTVAPLLLKPFLLEESKDKNITLETSFPDSFPTTMPSSVSNSTGESQLYIPLSISGSIITLGASSILFLFCFDKYVPPTQGQSEETEVNQEYISRDDTGSIAKLFTKMRNLEWDKIALAGQLALIVGFYQGMENCTFQFMPTFTHYTDLAFPEPDGAAVLSGMTGAYTAGRLAGILITYYNVSPALILIFNLVLATTGNIILLIFANSNVTLLWTGAVLLGLGYSTVFACIFDYIEKHLKITNLIGASNAVVGGLVSAVYPLIVGDSVERKPLVLMYVIFFGLSMCTIMFSSIYYMTVIRKRVSNPQVGF</sequence>
<organism evidence="5 6">
    <name type="scientific">Allacma fusca</name>
    <dbReference type="NCBI Taxonomy" id="39272"/>
    <lineage>
        <taxon>Eukaryota</taxon>
        <taxon>Metazoa</taxon>
        <taxon>Ecdysozoa</taxon>
        <taxon>Arthropoda</taxon>
        <taxon>Hexapoda</taxon>
        <taxon>Collembola</taxon>
        <taxon>Symphypleona</taxon>
        <taxon>Sminthuridae</taxon>
        <taxon>Allacma</taxon>
    </lineage>
</organism>
<dbReference type="OrthoDB" id="18420at2759"/>
<keyword evidence="6" id="KW-1185">Reference proteome</keyword>
<dbReference type="Pfam" id="PF07690">
    <property type="entry name" value="MFS_1"/>
    <property type="match status" value="2"/>
</dbReference>
<feature type="transmembrane region" description="Helical" evidence="4">
    <location>
        <begin position="198"/>
        <end position="222"/>
    </location>
</feature>
<comment type="caution">
    <text evidence="5">The sequence shown here is derived from an EMBL/GenBank/DDBJ whole genome shotgun (WGS) entry which is preliminary data.</text>
</comment>
<evidence type="ECO:0000256" key="3">
    <source>
        <dbReference type="ARBA" id="ARBA00023136"/>
    </source>
</evidence>
<protein>
    <submittedName>
        <fullName evidence="5">Uncharacterized protein</fullName>
    </submittedName>
</protein>
<reference evidence="5" key="1">
    <citation type="submission" date="2021-06" db="EMBL/GenBank/DDBJ databases">
        <authorList>
            <person name="Hodson N. C."/>
            <person name="Mongue J. A."/>
            <person name="Jaron S. K."/>
        </authorList>
    </citation>
    <scope>NUCLEOTIDE SEQUENCE</scope>
</reference>
<keyword evidence="1 4" id="KW-0812">Transmembrane</keyword>
<feature type="transmembrane region" description="Helical" evidence="4">
    <location>
        <begin position="425"/>
        <end position="446"/>
    </location>
</feature>
<dbReference type="PANTHER" id="PTHR23121:SF9">
    <property type="entry name" value="SODIUM-DEPENDENT GLUCOSE TRANSPORTER 1"/>
    <property type="match status" value="1"/>
</dbReference>
<evidence type="ECO:0000256" key="4">
    <source>
        <dbReference type="SAM" id="Phobius"/>
    </source>
</evidence>
<feature type="transmembrane region" description="Helical" evidence="4">
    <location>
        <begin position="394"/>
        <end position="413"/>
    </location>
</feature>
<evidence type="ECO:0000256" key="2">
    <source>
        <dbReference type="ARBA" id="ARBA00022989"/>
    </source>
</evidence>
<accession>A0A8J2JF13</accession>
<gene>
    <name evidence="5" type="ORF">AFUS01_LOCUS7003</name>
</gene>
<dbReference type="GO" id="GO:0022857">
    <property type="term" value="F:transmembrane transporter activity"/>
    <property type="evidence" value="ECO:0007669"/>
    <property type="project" value="InterPro"/>
</dbReference>
<feature type="transmembrane region" description="Helical" evidence="4">
    <location>
        <begin position="106"/>
        <end position="129"/>
    </location>
</feature>
<evidence type="ECO:0000313" key="5">
    <source>
        <dbReference type="EMBL" id="CAG7717547.1"/>
    </source>
</evidence>
<dbReference type="Proteomes" id="UP000708208">
    <property type="component" value="Unassembled WGS sequence"/>
</dbReference>
<evidence type="ECO:0000256" key="1">
    <source>
        <dbReference type="ARBA" id="ARBA00022692"/>
    </source>
</evidence>
<dbReference type="AlphaFoldDB" id="A0A8J2JF13"/>
<feature type="transmembrane region" description="Helical" evidence="4">
    <location>
        <begin position="54"/>
        <end position="74"/>
    </location>
</feature>
<proteinExistence type="predicted"/>
<feature type="transmembrane region" description="Helical" evidence="4">
    <location>
        <begin position="15"/>
        <end position="34"/>
    </location>
</feature>
<name>A0A8J2JF13_9HEXA</name>
<feature type="transmembrane region" description="Helical" evidence="4">
    <location>
        <begin position="362"/>
        <end position="382"/>
    </location>
</feature>
<keyword evidence="2 4" id="KW-1133">Transmembrane helix</keyword>
<keyword evidence="3 4" id="KW-0472">Membrane</keyword>
<dbReference type="InterPro" id="IPR011701">
    <property type="entry name" value="MFS"/>
</dbReference>
<dbReference type="PANTHER" id="PTHR23121">
    <property type="entry name" value="SODIUM-DEPENDENT GLUCOSE TRANSPORTER 1"/>
    <property type="match status" value="1"/>
</dbReference>